<dbReference type="KEGG" id="ehx:EMIHUDRAFT_460042"/>
<proteinExistence type="predicted"/>
<dbReference type="AlphaFoldDB" id="A0A0D3IYG7"/>
<accession>A0A0D3IYG7</accession>
<dbReference type="RefSeq" id="XP_005768731.1">
    <property type="nucleotide sequence ID" value="XM_005768674.1"/>
</dbReference>
<dbReference type="KEGG" id="ehx:EMIHUDRAFT_451525"/>
<dbReference type="RefSeq" id="XP_005760031.1">
    <property type="nucleotide sequence ID" value="XM_005759974.1"/>
</dbReference>
<protein>
    <recommendedName>
        <fullName evidence="3">F-box domain-containing protein</fullName>
    </recommendedName>
</protein>
<dbReference type="HOGENOM" id="CLU_1063311_0_0_1"/>
<dbReference type="EnsemblProtists" id="EOD16302">
    <property type="protein sequence ID" value="EOD16302"/>
    <property type="gene ID" value="EMIHUDRAFT_451525"/>
</dbReference>
<evidence type="ECO:0008006" key="3">
    <source>
        <dbReference type="Google" id="ProtNLM"/>
    </source>
</evidence>
<dbReference type="Proteomes" id="UP000013827">
    <property type="component" value="Unassembled WGS sequence"/>
</dbReference>
<reference evidence="2" key="1">
    <citation type="journal article" date="2013" name="Nature">
        <title>Pan genome of the phytoplankton Emiliania underpins its global distribution.</title>
        <authorList>
            <person name="Read B.A."/>
            <person name="Kegel J."/>
            <person name="Klute M.J."/>
            <person name="Kuo A."/>
            <person name="Lefebvre S.C."/>
            <person name="Maumus F."/>
            <person name="Mayer C."/>
            <person name="Miller J."/>
            <person name="Monier A."/>
            <person name="Salamov A."/>
            <person name="Young J."/>
            <person name="Aguilar M."/>
            <person name="Claverie J.M."/>
            <person name="Frickenhaus S."/>
            <person name="Gonzalez K."/>
            <person name="Herman E.K."/>
            <person name="Lin Y.C."/>
            <person name="Napier J."/>
            <person name="Ogata H."/>
            <person name="Sarno A.F."/>
            <person name="Shmutz J."/>
            <person name="Schroeder D."/>
            <person name="de Vargas C."/>
            <person name="Verret F."/>
            <person name="von Dassow P."/>
            <person name="Valentin K."/>
            <person name="Van de Peer Y."/>
            <person name="Wheeler G."/>
            <person name="Dacks J.B."/>
            <person name="Delwiche C.F."/>
            <person name="Dyhrman S.T."/>
            <person name="Glockner G."/>
            <person name="John U."/>
            <person name="Richards T."/>
            <person name="Worden A.Z."/>
            <person name="Zhang X."/>
            <person name="Grigoriev I.V."/>
            <person name="Allen A.E."/>
            <person name="Bidle K."/>
            <person name="Borodovsky M."/>
            <person name="Bowler C."/>
            <person name="Brownlee C."/>
            <person name="Cock J.M."/>
            <person name="Elias M."/>
            <person name="Gladyshev V.N."/>
            <person name="Groth M."/>
            <person name="Guda C."/>
            <person name="Hadaegh A."/>
            <person name="Iglesias-Rodriguez M.D."/>
            <person name="Jenkins J."/>
            <person name="Jones B.M."/>
            <person name="Lawson T."/>
            <person name="Leese F."/>
            <person name="Lindquist E."/>
            <person name="Lobanov A."/>
            <person name="Lomsadze A."/>
            <person name="Malik S.B."/>
            <person name="Marsh M.E."/>
            <person name="Mackinder L."/>
            <person name="Mock T."/>
            <person name="Mueller-Roeber B."/>
            <person name="Pagarete A."/>
            <person name="Parker M."/>
            <person name="Probert I."/>
            <person name="Quesneville H."/>
            <person name="Raines C."/>
            <person name="Rensing S.A."/>
            <person name="Riano-Pachon D.M."/>
            <person name="Richier S."/>
            <person name="Rokitta S."/>
            <person name="Shiraiwa Y."/>
            <person name="Soanes D.M."/>
            <person name="van der Giezen M."/>
            <person name="Wahlund T.M."/>
            <person name="Williams B."/>
            <person name="Wilson W."/>
            <person name="Wolfe G."/>
            <person name="Wurch L.L."/>
        </authorList>
    </citation>
    <scope>NUCLEOTIDE SEQUENCE</scope>
</reference>
<name>A0A0D3IYG7_EMIH1</name>
<dbReference type="GeneID" id="17262462"/>
<dbReference type="EnsemblProtists" id="EOD07602">
    <property type="protein sequence ID" value="EOD07602"/>
    <property type="gene ID" value="EMIHUDRAFT_460042"/>
</dbReference>
<dbReference type="GeneID" id="17253751"/>
<organism evidence="1 2">
    <name type="scientific">Emiliania huxleyi (strain CCMP1516)</name>
    <dbReference type="NCBI Taxonomy" id="280463"/>
    <lineage>
        <taxon>Eukaryota</taxon>
        <taxon>Haptista</taxon>
        <taxon>Haptophyta</taxon>
        <taxon>Prymnesiophyceae</taxon>
        <taxon>Isochrysidales</taxon>
        <taxon>Noelaerhabdaceae</taxon>
        <taxon>Emiliania</taxon>
    </lineage>
</organism>
<dbReference type="PaxDb" id="2903-EOD07602"/>
<sequence>MVSTRRRSTSTNHAKLLDVLPSDLLGLILSFLRADEMAVAAAACSSLSAQLTAAVRARVIRLGHTLPPLLPGEVVTAALSYTEFCASSQPGVTVPLRCWPRPLVLRMRGCDLPYDDCNGDFVETGRRHHRSFFTRTTGAGILYHTAGRPWSRPATAGFWKVCRDGGWATWRGSGYNGWNFSQEGGSVLPPLGKWSTDRADAETPVSYAASFLELVPYDDAIHRRQKLSRSPVGEEEALLERAQPCQGIQLRSRLVTTLPVVF</sequence>
<evidence type="ECO:0000313" key="1">
    <source>
        <dbReference type="EnsemblProtists" id="EOD16302"/>
    </source>
</evidence>
<evidence type="ECO:0000313" key="2">
    <source>
        <dbReference type="Proteomes" id="UP000013827"/>
    </source>
</evidence>
<reference evidence="1" key="2">
    <citation type="submission" date="2024-10" db="UniProtKB">
        <authorList>
            <consortium name="EnsemblProtists"/>
        </authorList>
    </citation>
    <scope>IDENTIFICATION</scope>
</reference>
<keyword evidence="2" id="KW-1185">Reference proteome</keyword>